<proteinExistence type="inferred from homology"/>
<evidence type="ECO:0000256" key="2">
    <source>
        <dbReference type="ARBA" id="ARBA00022741"/>
    </source>
</evidence>
<dbReference type="InterPro" id="IPR027417">
    <property type="entry name" value="P-loop_NTPase"/>
</dbReference>
<evidence type="ECO:0000256" key="5">
    <source>
        <dbReference type="ARBA" id="ARBA00022840"/>
    </source>
</evidence>
<comment type="caution">
    <text evidence="14">The sequence shown here is derived from an EMBL/GenBank/DDBJ whole genome shotgun (WGS) entry which is preliminary data.</text>
</comment>
<comment type="catalytic activity">
    <reaction evidence="11">
        <text>ATP + H2O = ADP + phosphate + H(+)</text>
        <dbReference type="Rhea" id="RHEA:13065"/>
        <dbReference type="ChEBI" id="CHEBI:15377"/>
        <dbReference type="ChEBI" id="CHEBI:15378"/>
        <dbReference type="ChEBI" id="CHEBI:30616"/>
        <dbReference type="ChEBI" id="CHEBI:43474"/>
        <dbReference type="ChEBI" id="CHEBI:456216"/>
        <dbReference type="EC" id="5.6.2.4"/>
    </reaction>
</comment>
<dbReference type="PANTHER" id="PTHR11070">
    <property type="entry name" value="UVRD / RECB / PCRA DNA HELICASE FAMILY MEMBER"/>
    <property type="match status" value="1"/>
</dbReference>
<dbReference type="GO" id="GO:0004386">
    <property type="term" value="F:helicase activity"/>
    <property type="evidence" value="ECO:0007669"/>
    <property type="project" value="UniProtKB-KW"/>
</dbReference>
<accession>A0ABU6L3Z6</accession>
<evidence type="ECO:0000256" key="7">
    <source>
        <dbReference type="ARBA" id="ARBA00023235"/>
    </source>
</evidence>
<evidence type="ECO:0000256" key="6">
    <source>
        <dbReference type="ARBA" id="ARBA00023125"/>
    </source>
</evidence>
<keyword evidence="7" id="KW-0413">Isomerase</keyword>
<dbReference type="InterPro" id="IPR013986">
    <property type="entry name" value="DExx_box_DNA_helicase_dom_sf"/>
</dbReference>
<dbReference type="InterPro" id="IPR014017">
    <property type="entry name" value="DNA_helicase_UvrD-like_C"/>
</dbReference>
<feature type="binding site" evidence="12">
    <location>
        <begin position="38"/>
        <end position="45"/>
    </location>
    <ligand>
        <name>ATP</name>
        <dbReference type="ChEBI" id="CHEBI:30616"/>
    </ligand>
</feature>
<dbReference type="Pfam" id="PF13361">
    <property type="entry name" value="UvrD_C"/>
    <property type="match status" value="1"/>
</dbReference>
<comment type="catalytic activity">
    <reaction evidence="8">
        <text>Couples ATP hydrolysis with the unwinding of duplex DNA by translocating in the 3'-5' direction.</text>
        <dbReference type="EC" id="5.6.2.4"/>
    </reaction>
</comment>
<evidence type="ECO:0000256" key="10">
    <source>
        <dbReference type="ARBA" id="ARBA00034923"/>
    </source>
</evidence>
<evidence type="ECO:0000256" key="1">
    <source>
        <dbReference type="ARBA" id="ARBA00009922"/>
    </source>
</evidence>
<comment type="similarity">
    <text evidence="1">Belongs to the helicase family. UvrD subfamily.</text>
</comment>
<gene>
    <name evidence="14" type="ORF">VXS06_05470</name>
</gene>
<dbReference type="PROSITE" id="PS51198">
    <property type="entry name" value="UVRD_HELICASE_ATP_BIND"/>
    <property type="match status" value="1"/>
</dbReference>
<keyword evidence="6" id="KW-0238">DNA-binding</keyword>
<evidence type="ECO:0000313" key="14">
    <source>
        <dbReference type="EMBL" id="MEC6831214.1"/>
    </source>
</evidence>
<dbReference type="EC" id="5.6.2.4" evidence="9"/>
<dbReference type="GO" id="GO:0016787">
    <property type="term" value="F:hydrolase activity"/>
    <property type="evidence" value="ECO:0007669"/>
    <property type="project" value="UniProtKB-KW"/>
</dbReference>
<dbReference type="Gene3D" id="1.10.486.10">
    <property type="entry name" value="PCRA, domain 4"/>
    <property type="match status" value="1"/>
</dbReference>
<evidence type="ECO:0000256" key="9">
    <source>
        <dbReference type="ARBA" id="ARBA00034808"/>
    </source>
</evidence>
<dbReference type="SUPFAM" id="SSF52540">
    <property type="entry name" value="P-loop containing nucleoside triphosphate hydrolases"/>
    <property type="match status" value="1"/>
</dbReference>
<evidence type="ECO:0000313" key="15">
    <source>
        <dbReference type="Proteomes" id="UP001306119"/>
    </source>
</evidence>
<dbReference type="PANTHER" id="PTHR11070:SF2">
    <property type="entry name" value="ATP-DEPENDENT DNA HELICASE SRS2"/>
    <property type="match status" value="1"/>
</dbReference>
<keyword evidence="5 12" id="KW-0067">ATP-binding</keyword>
<reference evidence="14 15" key="1">
    <citation type="submission" date="2024-01" db="EMBL/GenBank/DDBJ databases">
        <title>Active colonisers of the gastrointestinal tract of Atlantic salmon farmed in a warm water region.</title>
        <authorList>
            <person name="Bowman J.P."/>
        </authorList>
    </citation>
    <scope>NUCLEOTIDE SEQUENCE [LARGE SCALE GENOMIC DNA]</scope>
    <source>
        <strain evidence="14 15">S3MW1</strain>
    </source>
</reference>
<dbReference type="RefSeq" id="WP_327774329.1">
    <property type="nucleotide sequence ID" value="NZ_JAYXUG010000003.1"/>
</dbReference>
<evidence type="ECO:0000256" key="4">
    <source>
        <dbReference type="ARBA" id="ARBA00022806"/>
    </source>
</evidence>
<evidence type="ECO:0000256" key="12">
    <source>
        <dbReference type="PROSITE-ProRule" id="PRU00560"/>
    </source>
</evidence>
<dbReference type="InterPro" id="IPR014016">
    <property type="entry name" value="UvrD-like_ATP-bd"/>
</dbReference>
<keyword evidence="4 12" id="KW-0347">Helicase</keyword>
<evidence type="ECO:0000259" key="13">
    <source>
        <dbReference type="PROSITE" id="PS51198"/>
    </source>
</evidence>
<feature type="domain" description="UvrD-like helicase ATP-binding" evidence="13">
    <location>
        <begin position="17"/>
        <end position="294"/>
    </location>
</feature>
<dbReference type="Gene3D" id="1.10.10.160">
    <property type="match status" value="1"/>
</dbReference>
<name>A0ABU6L3Z6_9GAMM</name>
<evidence type="ECO:0000256" key="3">
    <source>
        <dbReference type="ARBA" id="ARBA00022801"/>
    </source>
</evidence>
<dbReference type="Pfam" id="PF00580">
    <property type="entry name" value="UvrD-helicase"/>
    <property type="match status" value="1"/>
</dbReference>
<keyword evidence="3 12" id="KW-0378">Hydrolase</keyword>
<dbReference type="CDD" id="cd17932">
    <property type="entry name" value="DEXQc_UvrD"/>
    <property type="match status" value="1"/>
</dbReference>
<dbReference type="EMBL" id="JAYXUG010000003">
    <property type="protein sequence ID" value="MEC6831214.1"/>
    <property type="molecule type" value="Genomic_DNA"/>
</dbReference>
<sequence>MWWIVLNINALRQAIAELKTNPEQFEAVSEQGHCVVLAGPGSGKTKTLITAIARSLFEDVIEPRGVACITYNNECVMELETRLSKFGIRSSQQCFVGTVHSFALNQIILPYARCVKGMVPDDFSVATNEQKKEIIEFTHKHLFGSSEDPHNKWKFAELKRRKDIDRSLPSWRGRNSELADFIESYESELRNRGLIDFDDMPLIAYRMVKEHSWIREALQARFPVLFVDEYQDLGYALHELVQLLCFESGIRLFVVGDSDQSIYDFTGADPELLESLSKRLDVKTICLRFNYRSGTNIVRASMGALGSERDYCCIDGAEEGNITYWPIDGNLDIQIQSVANVVIPKLLMDGFKNDQIAILYRAAWLGDKVVEALKNKDIPFYRTDTNALVKRSSRLGRFIEACAEWVCDGWKDANPSFSYLLKQALNIVYGRKPNEVEKQRLSEQLIIFLQGSIGTTETTNQWLKRFHTVLIIPWIEISRNIHVEWDVCEVMILKTEPSKNLDMSLSAFCGRVEGCGRVILSTLHSAKGREFDAVIMIGLNNGDFPSWRDNLDAKALHEARRLFYVGVTRPRKELSLVFQKQNYSPWVRELYLRTK</sequence>
<evidence type="ECO:0000256" key="11">
    <source>
        <dbReference type="ARBA" id="ARBA00048988"/>
    </source>
</evidence>
<organism evidence="14 15">
    <name type="scientific">Photobacterium toruni</name>
    <dbReference type="NCBI Taxonomy" id="1935446"/>
    <lineage>
        <taxon>Bacteria</taxon>
        <taxon>Pseudomonadati</taxon>
        <taxon>Pseudomonadota</taxon>
        <taxon>Gammaproteobacteria</taxon>
        <taxon>Vibrionales</taxon>
        <taxon>Vibrionaceae</taxon>
        <taxon>Photobacterium</taxon>
    </lineage>
</organism>
<dbReference type="Proteomes" id="UP001306119">
    <property type="component" value="Unassembled WGS sequence"/>
</dbReference>
<keyword evidence="15" id="KW-1185">Reference proteome</keyword>
<keyword evidence="2 12" id="KW-0547">Nucleotide-binding</keyword>
<dbReference type="Gene3D" id="3.40.50.300">
    <property type="entry name" value="P-loop containing nucleotide triphosphate hydrolases"/>
    <property type="match status" value="2"/>
</dbReference>
<protein>
    <recommendedName>
        <fullName evidence="9">DNA 3'-5' helicase</fullName>
        <ecNumber evidence="9">5.6.2.4</ecNumber>
    </recommendedName>
    <alternativeName>
        <fullName evidence="10">DNA 3'-5' helicase II</fullName>
    </alternativeName>
</protein>
<dbReference type="InterPro" id="IPR000212">
    <property type="entry name" value="DNA_helicase_UvrD/REP"/>
</dbReference>
<evidence type="ECO:0000256" key="8">
    <source>
        <dbReference type="ARBA" id="ARBA00034617"/>
    </source>
</evidence>